<dbReference type="PANTHER" id="PTHR43004">
    <property type="entry name" value="TRK SYSTEM POTASSIUM UPTAKE PROTEIN"/>
    <property type="match status" value="1"/>
</dbReference>
<dbReference type="EMBL" id="KI913967">
    <property type="protein sequence ID" value="ETV99198.1"/>
    <property type="molecule type" value="Genomic_DNA"/>
</dbReference>
<dbReference type="STRING" id="157072.A0A024TYV4"/>
<name>A0A024TYV4_9STRA</name>
<accession>A0A024TYV4</accession>
<dbReference type="Pfam" id="PF01494">
    <property type="entry name" value="FAD_binding_3"/>
    <property type="match status" value="1"/>
</dbReference>
<gene>
    <name evidence="6" type="ORF">H310_07986</name>
</gene>
<keyword evidence="4" id="KW-1133">Transmembrane helix</keyword>
<dbReference type="OrthoDB" id="1716816at2759"/>
<dbReference type="GeneID" id="20085036"/>
<dbReference type="GO" id="GO:0071949">
    <property type="term" value="F:FAD binding"/>
    <property type="evidence" value="ECO:0007669"/>
    <property type="project" value="InterPro"/>
</dbReference>
<dbReference type="Gene3D" id="3.50.50.60">
    <property type="entry name" value="FAD/NAD(P)-binding domain"/>
    <property type="match status" value="1"/>
</dbReference>
<dbReference type="PANTHER" id="PTHR43004:SF19">
    <property type="entry name" value="BINDING MONOOXYGENASE, PUTATIVE (JCVI)-RELATED"/>
    <property type="match status" value="1"/>
</dbReference>
<dbReference type="InterPro" id="IPR050641">
    <property type="entry name" value="RIFMO-like"/>
</dbReference>
<dbReference type="eggNOG" id="KOG3855">
    <property type="taxonomic scope" value="Eukaryota"/>
</dbReference>
<evidence type="ECO:0000313" key="6">
    <source>
        <dbReference type="EMBL" id="ETV99198.1"/>
    </source>
</evidence>
<keyword evidence="4" id="KW-0812">Transmembrane</keyword>
<dbReference type="AlphaFoldDB" id="A0A024TYV4"/>
<evidence type="ECO:0000256" key="4">
    <source>
        <dbReference type="SAM" id="Phobius"/>
    </source>
</evidence>
<proteinExistence type="predicted"/>
<evidence type="ECO:0000256" key="3">
    <source>
        <dbReference type="ARBA" id="ARBA00022827"/>
    </source>
</evidence>
<keyword evidence="2" id="KW-0285">Flavoprotein</keyword>
<reference evidence="6" key="1">
    <citation type="submission" date="2013-12" db="EMBL/GenBank/DDBJ databases">
        <title>The Genome Sequence of Aphanomyces invadans NJM9701.</title>
        <authorList>
            <consortium name="The Broad Institute Genomics Platform"/>
            <person name="Russ C."/>
            <person name="Tyler B."/>
            <person name="van West P."/>
            <person name="Dieguez-Uribeondo J."/>
            <person name="Young S.K."/>
            <person name="Zeng Q."/>
            <person name="Gargeya S."/>
            <person name="Fitzgerald M."/>
            <person name="Abouelleil A."/>
            <person name="Alvarado L."/>
            <person name="Chapman S.B."/>
            <person name="Gainer-Dewar J."/>
            <person name="Goldberg J."/>
            <person name="Griggs A."/>
            <person name="Gujja S."/>
            <person name="Hansen M."/>
            <person name="Howarth C."/>
            <person name="Imamovic A."/>
            <person name="Ireland A."/>
            <person name="Larimer J."/>
            <person name="McCowan C."/>
            <person name="Murphy C."/>
            <person name="Pearson M."/>
            <person name="Poon T.W."/>
            <person name="Priest M."/>
            <person name="Roberts A."/>
            <person name="Saif S."/>
            <person name="Shea T."/>
            <person name="Sykes S."/>
            <person name="Wortman J."/>
            <person name="Nusbaum C."/>
            <person name="Birren B."/>
        </authorList>
    </citation>
    <scope>NUCLEOTIDE SEQUENCE [LARGE SCALE GENOMIC DNA]</scope>
    <source>
        <strain evidence="6">NJM9701</strain>
    </source>
</reference>
<evidence type="ECO:0000259" key="5">
    <source>
        <dbReference type="Pfam" id="PF01494"/>
    </source>
</evidence>
<sequence>MHPRPSGTDATASNFIFPRRRRRHRATQFPPHPKIMARPPTNTHVFDCIVVGAGPNGLALAAELRYQGVTNFIVLDRLATPNIQTKATIVWPGCLDQLAKYSGVMDTIHSRCEFVHQIAYSTKDGYFSKVPLGKYFASRYKHGVFVEQWHTEKALTMHLVEHNVEIRRQTELESYEYIAPDVIQATLVVNRGQVDELTHVVCTKYLVGCDGGRSVVRKLMGVPFDGETLPHSMMNAHIRTKEPLPVQRDELRQICFEAGSSFITPLPDNSYFVAIDVSQQQDKYCSPTEKTKHGDRVQLDFTMEQLEDICSERIMPMQIESVVWQSHFRVPHRLARSFVDTSSHVFIAGDAAHCHTPLMGLGLTIGVQEAVNLGWKLAFVLSGRAQPSLLATYASERREAAAATLQVLKKTSTAFHVYGPLKLLLRRSSLWYNSQTVAFQKGMSASMDGSYIHYATSPLSVNHIIAPTPSSWSGLQGCQELLGLHGHALPKVQAGDLAPHLARADPVFYRGTGFKLLLFTGIGHGEFTHGQLQTIGDNLMHDTCGVVSSAMVVTAVEDHQAFDVQAPAMFLVRPDGFVGLRTNVVDDARIVMTYLATRVGIRGIKASDMTLDATPTRTGSKSWSLLWAAPVVMGMVTVGAAILKLTVPAMSRVHA</sequence>
<dbReference type="InterPro" id="IPR036188">
    <property type="entry name" value="FAD/NAD-bd_sf"/>
</dbReference>
<keyword evidence="3" id="KW-0274">FAD</keyword>
<evidence type="ECO:0000256" key="2">
    <source>
        <dbReference type="ARBA" id="ARBA00022630"/>
    </source>
</evidence>
<dbReference type="GO" id="GO:0016709">
    <property type="term" value="F:oxidoreductase activity, acting on paired donors, with incorporation or reduction of molecular oxygen, NAD(P)H as one donor, and incorporation of one atom of oxygen"/>
    <property type="evidence" value="ECO:0007669"/>
    <property type="project" value="UniProtKB-ARBA"/>
</dbReference>
<feature type="domain" description="FAD-binding" evidence="5">
    <location>
        <begin position="47"/>
        <end position="406"/>
    </location>
</feature>
<dbReference type="PRINTS" id="PR00420">
    <property type="entry name" value="RNGMNOXGNASE"/>
</dbReference>
<organism evidence="6">
    <name type="scientific">Aphanomyces invadans</name>
    <dbReference type="NCBI Taxonomy" id="157072"/>
    <lineage>
        <taxon>Eukaryota</taxon>
        <taxon>Sar</taxon>
        <taxon>Stramenopiles</taxon>
        <taxon>Oomycota</taxon>
        <taxon>Saprolegniomycetes</taxon>
        <taxon>Saprolegniales</taxon>
        <taxon>Verrucalvaceae</taxon>
        <taxon>Aphanomyces</taxon>
    </lineage>
</organism>
<comment type="cofactor">
    <cofactor evidence="1">
        <name>FAD</name>
        <dbReference type="ChEBI" id="CHEBI:57692"/>
    </cofactor>
</comment>
<dbReference type="RefSeq" id="XP_008871754.1">
    <property type="nucleotide sequence ID" value="XM_008873532.1"/>
</dbReference>
<dbReference type="Gene3D" id="3.30.70.2450">
    <property type="match status" value="1"/>
</dbReference>
<feature type="transmembrane region" description="Helical" evidence="4">
    <location>
        <begin position="625"/>
        <end position="647"/>
    </location>
</feature>
<dbReference type="InterPro" id="IPR002938">
    <property type="entry name" value="FAD-bd"/>
</dbReference>
<keyword evidence="4" id="KW-0472">Membrane</keyword>
<protein>
    <recommendedName>
        <fullName evidence="5">FAD-binding domain-containing protein</fullName>
    </recommendedName>
</protein>
<evidence type="ECO:0000256" key="1">
    <source>
        <dbReference type="ARBA" id="ARBA00001974"/>
    </source>
</evidence>
<dbReference type="VEuPathDB" id="FungiDB:H310_07986"/>
<dbReference type="SUPFAM" id="SSF51905">
    <property type="entry name" value="FAD/NAD(P)-binding domain"/>
    <property type="match status" value="1"/>
</dbReference>